<evidence type="ECO:0000313" key="1">
    <source>
        <dbReference type="EMBL" id="BBA47806.1"/>
    </source>
</evidence>
<sequence length="42" mass="4699">MKKEPKIPDVAEAMGVRAINLREFYDASGDLIPLPYPIQPTL</sequence>
<name>A0A286TBW8_BIFBI</name>
<accession>A0A286TBW8</accession>
<dbReference type="EMBL" id="AP018131">
    <property type="protein sequence ID" value="BBA47806.1"/>
    <property type="molecule type" value="Genomic_DNA"/>
</dbReference>
<dbReference type="Proteomes" id="UP000262177">
    <property type="component" value="Chromosome"/>
</dbReference>
<organism evidence="1 2">
    <name type="scientific">Bifidobacterium bifidum LMG 13195</name>
    <dbReference type="NCBI Taxonomy" id="1207542"/>
    <lineage>
        <taxon>Bacteria</taxon>
        <taxon>Bacillati</taxon>
        <taxon>Actinomycetota</taxon>
        <taxon>Actinomycetes</taxon>
        <taxon>Bifidobacteriales</taxon>
        <taxon>Bifidobacteriaceae</taxon>
        <taxon>Bifidobacterium</taxon>
    </lineage>
</organism>
<proteinExistence type="predicted"/>
<reference evidence="1 2" key="1">
    <citation type="journal article" date="2017" name="Biosci. Biotechnol. Biochem.">
        <title>Identification and characterization of a sulfoglycosidase from Bifidobacterium bifidum implicated in mucin glycan utilization.</title>
        <authorList>
            <person name="Katoh T."/>
            <person name="Maeshibu T."/>
            <person name="Kikkawa K."/>
            <person name="Gotoh A."/>
            <person name="Tomabechi Y."/>
            <person name="Nakamura M."/>
            <person name="Liao W.-H."/>
            <person name="Yamaguchi M."/>
            <person name="Ashida H."/>
            <person name="Yamamoto K."/>
            <person name="Katayama T."/>
        </authorList>
    </citation>
    <scope>NUCLEOTIDE SEQUENCE [LARGE SCALE GENOMIC DNA]</scope>
    <source>
        <strain evidence="1 2">JCM 7004</strain>
    </source>
</reference>
<gene>
    <name evidence="1" type="ORF">BBJK_01154</name>
</gene>
<dbReference type="AlphaFoldDB" id="A0A286TBW8"/>
<protein>
    <submittedName>
        <fullName evidence="1">Uncharacterized protein</fullName>
    </submittedName>
</protein>
<evidence type="ECO:0000313" key="2">
    <source>
        <dbReference type="Proteomes" id="UP000262177"/>
    </source>
</evidence>